<name>A0A0J9D3V7_SPHYA</name>
<evidence type="ECO:0000313" key="6">
    <source>
        <dbReference type="Proteomes" id="UP000219422"/>
    </source>
</evidence>
<evidence type="ECO:0000313" key="3">
    <source>
        <dbReference type="EMBL" id="ATP19669.1"/>
    </source>
</evidence>
<reference evidence="2 6" key="2">
    <citation type="submission" date="2017-10" db="EMBL/GenBank/DDBJ databases">
        <title>Sphingobium yanoikuyae S72.</title>
        <authorList>
            <person name="Sanchez E."/>
            <person name="Bustos P."/>
            <person name="Mendoza P."/>
            <person name="Guo X."/>
            <person name="Mendoza A."/>
        </authorList>
    </citation>
    <scope>NUCLEOTIDE SEQUENCE [LARGE SCALE GENOMIC DNA]</scope>
    <source>
        <strain evidence="2 6">S72</strain>
    </source>
</reference>
<gene>
    <name evidence="2" type="ORF">A6768_08920</name>
    <name evidence="3" type="ORF">BV87_15550</name>
    <name evidence="4" type="ORF">N5J77_05590</name>
</gene>
<protein>
    <submittedName>
        <fullName evidence="3">Uncharacterized protein</fullName>
    </submittedName>
</protein>
<dbReference type="EMBL" id="CP023741">
    <property type="protein sequence ID" value="ATI80117.1"/>
    <property type="molecule type" value="Genomic_DNA"/>
</dbReference>
<feature type="transmembrane region" description="Helical" evidence="1">
    <location>
        <begin position="9"/>
        <end position="30"/>
    </location>
</feature>
<keyword evidence="1" id="KW-0812">Transmembrane</keyword>
<dbReference type="Proteomes" id="UP001162318">
    <property type="component" value="Unassembled WGS sequence"/>
</dbReference>
<keyword evidence="1" id="KW-1133">Transmembrane helix</keyword>
<evidence type="ECO:0000313" key="2">
    <source>
        <dbReference type="EMBL" id="ATI80117.1"/>
    </source>
</evidence>
<organism evidence="3 5">
    <name type="scientific">Sphingobium yanoikuyae</name>
    <name type="common">Sphingomonas yanoikuyae</name>
    <dbReference type="NCBI Taxonomy" id="13690"/>
    <lineage>
        <taxon>Bacteria</taxon>
        <taxon>Pseudomonadati</taxon>
        <taxon>Pseudomonadota</taxon>
        <taxon>Alphaproteobacteria</taxon>
        <taxon>Sphingomonadales</taxon>
        <taxon>Sphingomonadaceae</taxon>
        <taxon>Sphingobium</taxon>
    </lineage>
</organism>
<evidence type="ECO:0000256" key="1">
    <source>
        <dbReference type="SAM" id="Phobius"/>
    </source>
</evidence>
<feature type="transmembrane region" description="Helical" evidence="1">
    <location>
        <begin position="50"/>
        <end position="69"/>
    </location>
</feature>
<dbReference type="Proteomes" id="UP000219422">
    <property type="component" value="Chromosome"/>
</dbReference>
<dbReference type="EMBL" id="JAOCKX010000005">
    <property type="protein sequence ID" value="MDH2130589.1"/>
    <property type="molecule type" value="Genomic_DNA"/>
</dbReference>
<proteinExistence type="predicted"/>
<reference evidence="3 5" key="1">
    <citation type="submission" date="2017-04" db="EMBL/GenBank/DDBJ databases">
        <title>Characterization, genome and methylation analysis of a phthalic acid esters degrading strain Sphingobium yanoikuyae SHJ.</title>
        <authorList>
            <person name="Feng L."/>
        </authorList>
    </citation>
    <scope>NUCLEOTIDE SEQUENCE [LARGE SCALE GENOMIC DNA]</scope>
    <source>
        <strain evidence="3 5">SHJ</strain>
    </source>
</reference>
<evidence type="ECO:0000313" key="4">
    <source>
        <dbReference type="EMBL" id="MDH2130589.1"/>
    </source>
</evidence>
<keyword evidence="1" id="KW-0472">Membrane</keyword>
<accession>A0A0J9D3V7</accession>
<sequence>MTKPGGRKIMLFVVLSIAYWAIASIMIAMAAIRVCGITPDAAEACDTTSIAIVMAIAFALFAGLSMLFFKARLSGVDE</sequence>
<reference evidence="4" key="3">
    <citation type="submission" date="2022-09" db="EMBL/GenBank/DDBJ databases">
        <title>Intensive care unit water sources are persistently colonized with multi-drug resistant bacteria and are the site of extensive horizontal gene transfer of antibiotic resistance genes.</title>
        <authorList>
            <person name="Diorio-Toth L."/>
        </authorList>
    </citation>
    <scope>NUCLEOTIDE SEQUENCE</scope>
    <source>
        <strain evidence="4">GD03659</strain>
    </source>
</reference>
<dbReference type="KEGG" id="sya:A6768_08920"/>
<dbReference type="AlphaFoldDB" id="A0A0J9D3V7"/>
<dbReference type="EMBL" id="CP020925">
    <property type="protein sequence ID" value="ATP19669.1"/>
    <property type="molecule type" value="Genomic_DNA"/>
</dbReference>
<evidence type="ECO:0000313" key="5">
    <source>
        <dbReference type="Proteomes" id="UP000037029"/>
    </source>
</evidence>
<dbReference type="Proteomes" id="UP000037029">
    <property type="component" value="Chromosome"/>
</dbReference>
<dbReference type="RefSeq" id="WP_048937123.1">
    <property type="nucleotide sequence ID" value="NZ_CP020925.1"/>
</dbReference>
<dbReference type="GeneID" id="57776955"/>